<name>A0A9P1N6U3_9PELO</name>
<protein>
    <submittedName>
        <fullName evidence="1">Uncharacterized protein</fullName>
    </submittedName>
</protein>
<gene>
    <name evidence="1" type="ORF">CAMP_LOCUS14626</name>
</gene>
<comment type="caution">
    <text evidence="1">The sequence shown here is derived from an EMBL/GenBank/DDBJ whole genome shotgun (WGS) entry which is preliminary data.</text>
</comment>
<evidence type="ECO:0000313" key="2">
    <source>
        <dbReference type="Proteomes" id="UP001152747"/>
    </source>
</evidence>
<reference evidence="1" key="1">
    <citation type="submission" date="2022-11" db="EMBL/GenBank/DDBJ databases">
        <authorList>
            <person name="Kikuchi T."/>
        </authorList>
    </citation>
    <scope>NUCLEOTIDE SEQUENCE</scope>
    <source>
        <strain evidence="1">PS1010</strain>
    </source>
</reference>
<dbReference type="Proteomes" id="UP001152747">
    <property type="component" value="Unassembled WGS sequence"/>
</dbReference>
<dbReference type="AlphaFoldDB" id="A0A9P1N6U3"/>
<organism evidence="1 2">
    <name type="scientific">Caenorhabditis angaria</name>
    <dbReference type="NCBI Taxonomy" id="860376"/>
    <lineage>
        <taxon>Eukaryota</taxon>
        <taxon>Metazoa</taxon>
        <taxon>Ecdysozoa</taxon>
        <taxon>Nematoda</taxon>
        <taxon>Chromadorea</taxon>
        <taxon>Rhabditida</taxon>
        <taxon>Rhabditina</taxon>
        <taxon>Rhabditomorpha</taxon>
        <taxon>Rhabditoidea</taxon>
        <taxon>Rhabditidae</taxon>
        <taxon>Peloderinae</taxon>
        <taxon>Caenorhabditis</taxon>
    </lineage>
</organism>
<sequence>MEGVNSRSYFDYQERNLLLGNGYVILWMNLDEHRNCGKFIRQFFMSCHLRLFLPHLSILAIQRHYNTNKIFI</sequence>
<proteinExistence type="predicted"/>
<accession>A0A9P1N6U3</accession>
<dbReference type="EMBL" id="CANHGI010000005">
    <property type="protein sequence ID" value="CAI5451989.1"/>
    <property type="molecule type" value="Genomic_DNA"/>
</dbReference>
<evidence type="ECO:0000313" key="1">
    <source>
        <dbReference type="EMBL" id="CAI5451989.1"/>
    </source>
</evidence>
<keyword evidence="2" id="KW-1185">Reference proteome</keyword>